<dbReference type="GO" id="GO:0051287">
    <property type="term" value="F:NAD binding"/>
    <property type="evidence" value="ECO:0007669"/>
    <property type="project" value="InterPro"/>
</dbReference>
<keyword evidence="3 5" id="KW-0560">Oxidoreductase</keyword>
<dbReference type="InterPro" id="IPR050857">
    <property type="entry name" value="D-2-hydroxyacid_DH"/>
</dbReference>
<evidence type="ECO:0000256" key="4">
    <source>
        <dbReference type="ARBA" id="ARBA00023027"/>
    </source>
</evidence>
<proteinExistence type="inferred from homology"/>
<dbReference type="AlphaFoldDB" id="A0AAN7SX71"/>
<dbReference type="InterPro" id="IPR029752">
    <property type="entry name" value="D-isomer_DH_CS1"/>
</dbReference>
<dbReference type="PROSITE" id="PS00065">
    <property type="entry name" value="D_2_HYDROXYACID_DH_1"/>
    <property type="match status" value="1"/>
</dbReference>
<keyword evidence="9" id="KW-1185">Reference proteome</keyword>
<dbReference type="SUPFAM" id="SSF51735">
    <property type="entry name" value="NAD(P)-binding Rossmann-fold domains"/>
    <property type="match status" value="1"/>
</dbReference>
<dbReference type="PANTHER" id="PTHR42789:SF1">
    <property type="entry name" value="D-ISOMER SPECIFIC 2-HYDROXYACID DEHYDROGENASE FAMILY PROTEIN (AFU_ORTHOLOGUE AFUA_6G10090)"/>
    <property type="match status" value="1"/>
</dbReference>
<accession>A0AAN7SX71</accession>
<comment type="caution">
    <text evidence="8">The sequence shown here is derived from an EMBL/GenBank/DDBJ whole genome shotgun (WGS) entry which is preliminary data.</text>
</comment>
<evidence type="ECO:0008006" key="10">
    <source>
        <dbReference type="Google" id="ProtNLM"/>
    </source>
</evidence>
<evidence type="ECO:0000256" key="1">
    <source>
        <dbReference type="ARBA" id="ARBA00005854"/>
    </source>
</evidence>
<keyword evidence="2" id="KW-0028">Amino-acid biosynthesis</keyword>
<dbReference type="InterPro" id="IPR036291">
    <property type="entry name" value="NAD(P)-bd_dom_sf"/>
</dbReference>
<dbReference type="FunFam" id="3.40.50.720:FF:000203">
    <property type="entry name" value="D-3-phosphoglycerate dehydrogenase (SerA)"/>
    <property type="match status" value="1"/>
</dbReference>
<evidence type="ECO:0000313" key="9">
    <source>
        <dbReference type="Proteomes" id="UP001309876"/>
    </source>
</evidence>
<comment type="similarity">
    <text evidence="1 5">Belongs to the D-isomer specific 2-hydroxyacid dehydrogenase family.</text>
</comment>
<dbReference type="Gene3D" id="3.40.50.720">
    <property type="entry name" value="NAD(P)-binding Rossmann-like Domain"/>
    <property type="match status" value="2"/>
</dbReference>
<dbReference type="InterPro" id="IPR029753">
    <property type="entry name" value="D-isomer_DH_CS"/>
</dbReference>
<keyword evidence="4" id="KW-0520">NAD</keyword>
<evidence type="ECO:0000313" key="8">
    <source>
        <dbReference type="EMBL" id="KAK5083058.1"/>
    </source>
</evidence>
<name>A0AAN7SX71_9EURO</name>
<evidence type="ECO:0000259" key="6">
    <source>
        <dbReference type="Pfam" id="PF00389"/>
    </source>
</evidence>
<dbReference type="SUPFAM" id="SSF52283">
    <property type="entry name" value="Formate/glycerate dehydrogenase catalytic domain-like"/>
    <property type="match status" value="1"/>
</dbReference>
<evidence type="ECO:0000256" key="3">
    <source>
        <dbReference type="ARBA" id="ARBA00023002"/>
    </source>
</evidence>
<dbReference type="PROSITE" id="PS00671">
    <property type="entry name" value="D_2_HYDROXYACID_DH_3"/>
    <property type="match status" value="1"/>
</dbReference>
<evidence type="ECO:0000259" key="7">
    <source>
        <dbReference type="Pfam" id="PF02826"/>
    </source>
</evidence>
<organism evidence="8 9">
    <name type="scientific">Lithohypha guttulata</name>
    <dbReference type="NCBI Taxonomy" id="1690604"/>
    <lineage>
        <taxon>Eukaryota</taxon>
        <taxon>Fungi</taxon>
        <taxon>Dikarya</taxon>
        <taxon>Ascomycota</taxon>
        <taxon>Pezizomycotina</taxon>
        <taxon>Eurotiomycetes</taxon>
        <taxon>Chaetothyriomycetidae</taxon>
        <taxon>Chaetothyriales</taxon>
        <taxon>Trichomeriaceae</taxon>
        <taxon>Lithohypha</taxon>
    </lineage>
</organism>
<dbReference type="PROSITE" id="PS00670">
    <property type="entry name" value="D_2_HYDROXYACID_DH_2"/>
    <property type="match status" value="1"/>
</dbReference>
<dbReference type="Proteomes" id="UP001309876">
    <property type="component" value="Unassembled WGS sequence"/>
</dbReference>
<reference evidence="8 9" key="1">
    <citation type="submission" date="2023-08" db="EMBL/GenBank/DDBJ databases">
        <title>Black Yeasts Isolated from many extreme environments.</title>
        <authorList>
            <person name="Coleine C."/>
            <person name="Stajich J.E."/>
            <person name="Selbmann L."/>
        </authorList>
    </citation>
    <scope>NUCLEOTIDE SEQUENCE [LARGE SCALE GENOMIC DNA]</scope>
    <source>
        <strain evidence="8 9">CCFEE 5910</strain>
    </source>
</reference>
<evidence type="ECO:0000256" key="5">
    <source>
        <dbReference type="RuleBase" id="RU003719"/>
    </source>
</evidence>
<feature type="domain" description="D-isomer specific 2-hydroxyacid dehydrogenase NAD-binding" evidence="7">
    <location>
        <begin position="107"/>
        <end position="289"/>
    </location>
</feature>
<feature type="domain" description="D-isomer specific 2-hydroxyacid dehydrogenase catalytic" evidence="6">
    <location>
        <begin position="6"/>
        <end position="309"/>
    </location>
</feature>
<dbReference type="InterPro" id="IPR006140">
    <property type="entry name" value="D-isomer_DH_NAD-bd"/>
</dbReference>
<sequence length="321" mass="34604">MSKPTIAVLDPYHPEALAKLKNNDEVEVLVRPDSSQEMIYERANAVMLRSDSRLTTSEFEKYSQLKYVVKQGVGVDNIDLDAAVKAGVEVYNTPGLNSEAVAELALSLALCLARRVCEVDRAIRDGRTVIRSQTLGRSLSRKVLGIVGMGNIGLAFAKKWFAAMEGTIIAYDPNHKGSSWSDIFGSRMRQVHDLGDLLKEADVVSLHVPLTKATTALISRREFAQMKQDAILLNCARGGVVDEAALLEALDSGKLLGAGLDAMEVEPPTQEVYGSLLSHENVILTPHIGASTVETQARSGVAVAELAVNLVLRNGGGNRVV</sequence>
<dbReference type="PANTHER" id="PTHR42789">
    <property type="entry name" value="D-ISOMER SPECIFIC 2-HYDROXYACID DEHYDROGENASE FAMILY PROTEIN (AFU_ORTHOLOGUE AFUA_6G10090)"/>
    <property type="match status" value="1"/>
</dbReference>
<dbReference type="Pfam" id="PF02826">
    <property type="entry name" value="2-Hacid_dh_C"/>
    <property type="match status" value="1"/>
</dbReference>
<protein>
    <recommendedName>
        <fullName evidence="10">D-3-phosphoglycerate dehydrogenase</fullName>
    </recommendedName>
</protein>
<dbReference type="GO" id="GO:0016616">
    <property type="term" value="F:oxidoreductase activity, acting on the CH-OH group of donors, NAD or NADP as acceptor"/>
    <property type="evidence" value="ECO:0007669"/>
    <property type="project" value="InterPro"/>
</dbReference>
<dbReference type="Pfam" id="PF00389">
    <property type="entry name" value="2-Hacid_dh"/>
    <property type="match status" value="1"/>
</dbReference>
<evidence type="ECO:0000256" key="2">
    <source>
        <dbReference type="ARBA" id="ARBA00022605"/>
    </source>
</evidence>
<dbReference type="GO" id="GO:0008652">
    <property type="term" value="P:amino acid biosynthetic process"/>
    <property type="evidence" value="ECO:0007669"/>
    <property type="project" value="UniProtKB-KW"/>
</dbReference>
<dbReference type="InterPro" id="IPR006139">
    <property type="entry name" value="D-isomer_2_OHA_DH_cat_dom"/>
</dbReference>
<dbReference type="EMBL" id="JAVRRJ010000007">
    <property type="protein sequence ID" value="KAK5083058.1"/>
    <property type="molecule type" value="Genomic_DNA"/>
</dbReference>
<gene>
    <name evidence="8" type="ORF">LTR05_006940</name>
</gene>